<dbReference type="PANTHER" id="PTHR35870">
    <property type="entry name" value="PROTEIN, PUTATIVE (AFU_ORTHOLOGUE AFUA_5G03330)-RELATED"/>
    <property type="match status" value="1"/>
</dbReference>
<evidence type="ECO:0000256" key="1">
    <source>
        <dbReference type="ARBA" id="ARBA00023002"/>
    </source>
</evidence>
<evidence type="ECO:0000313" key="2">
    <source>
        <dbReference type="EMBL" id="KAJ5124417.1"/>
    </source>
</evidence>
<dbReference type="Proteomes" id="UP001149079">
    <property type="component" value="Unassembled WGS sequence"/>
</dbReference>
<organism evidence="2 3">
    <name type="scientific">Penicillium bovifimosum</name>
    <dbReference type="NCBI Taxonomy" id="126998"/>
    <lineage>
        <taxon>Eukaryota</taxon>
        <taxon>Fungi</taxon>
        <taxon>Dikarya</taxon>
        <taxon>Ascomycota</taxon>
        <taxon>Pezizomycotina</taxon>
        <taxon>Eurotiomycetes</taxon>
        <taxon>Eurotiomycetidae</taxon>
        <taxon>Eurotiales</taxon>
        <taxon>Aspergillaceae</taxon>
        <taxon>Penicillium</taxon>
    </lineage>
</organism>
<evidence type="ECO:0000313" key="3">
    <source>
        <dbReference type="Proteomes" id="UP001149079"/>
    </source>
</evidence>
<keyword evidence="1" id="KW-0560">Oxidoreductase</keyword>
<gene>
    <name evidence="2" type="ORF">N7515_008242</name>
</gene>
<sequence>MFTVRWPSLPSFGLFSSSRSRPIDLPPVKVHDTEAAREKSARALKHLLKLNHAEHSIFDSHIFPNQVTHLLISSFLQGADADVLGRIYDEAGSNLVKWKDSPAEITSLDWQSYLGRREFDRAFVNFFEDEMVDKGYDWKEVMTEYLFAGEQPMFDSIMASLGLPLIHLAYAFELNSREVAMEALGLTATCHNGIYKSLEAEHLQTEDSYRSKSLFEIIDLIRNDKSLDGLFSTPGSDNLSSLIVSRHAALLKHSNAWSIENPVEQFRESQELAAALLIGTAADATGQYDWFFASALGTSHAVRVTLPFIPAQFQLGLLRQWWLVTVGIYIAQLRPEIQTDQIRNYDLDGKDWDWVADRAVNAPFSSDVAFVKTTRALREMASTWGDSDSFFLKAAVQFANEFKGWRGNFVGYEL</sequence>
<dbReference type="OrthoDB" id="10265971at2759"/>
<dbReference type="EMBL" id="JAPQKL010000006">
    <property type="protein sequence ID" value="KAJ5124417.1"/>
    <property type="molecule type" value="Genomic_DNA"/>
</dbReference>
<dbReference type="PANTHER" id="PTHR35870:SF6">
    <property type="entry name" value="MGS207 PROTEIN"/>
    <property type="match status" value="1"/>
</dbReference>
<proteinExistence type="predicted"/>
<protein>
    <submittedName>
        <fullName evidence="2">Uncharacterized protein</fullName>
    </submittedName>
</protein>
<reference evidence="2" key="1">
    <citation type="submission" date="2022-11" db="EMBL/GenBank/DDBJ databases">
        <authorList>
            <person name="Petersen C."/>
        </authorList>
    </citation>
    <scope>NUCLEOTIDE SEQUENCE</scope>
    <source>
        <strain evidence="2">IBT 22155</strain>
    </source>
</reference>
<dbReference type="InterPro" id="IPR025337">
    <property type="entry name" value="Questin_oxidase-like"/>
</dbReference>
<dbReference type="RefSeq" id="XP_056518816.1">
    <property type="nucleotide sequence ID" value="XM_056668986.1"/>
</dbReference>
<dbReference type="GO" id="GO:0016491">
    <property type="term" value="F:oxidoreductase activity"/>
    <property type="evidence" value="ECO:0007669"/>
    <property type="project" value="UniProtKB-KW"/>
</dbReference>
<dbReference type="AlphaFoldDB" id="A0A9W9GMX6"/>
<dbReference type="Pfam" id="PF14027">
    <property type="entry name" value="Questin_oxidase"/>
    <property type="match status" value="1"/>
</dbReference>
<name>A0A9W9GMX6_9EURO</name>
<comment type="caution">
    <text evidence="2">The sequence shown here is derived from an EMBL/GenBank/DDBJ whole genome shotgun (WGS) entry which is preliminary data.</text>
</comment>
<dbReference type="GeneID" id="81408156"/>
<accession>A0A9W9GMX6</accession>
<keyword evidence="3" id="KW-1185">Reference proteome</keyword>
<reference evidence="2" key="2">
    <citation type="journal article" date="2023" name="IMA Fungus">
        <title>Comparative genomic study of the Penicillium genus elucidates a diverse pangenome and 15 lateral gene transfer events.</title>
        <authorList>
            <person name="Petersen C."/>
            <person name="Sorensen T."/>
            <person name="Nielsen M.R."/>
            <person name="Sondergaard T.E."/>
            <person name="Sorensen J.L."/>
            <person name="Fitzpatrick D.A."/>
            <person name="Frisvad J.C."/>
            <person name="Nielsen K.L."/>
        </authorList>
    </citation>
    <scope>NUCLEOTIDE SEQUENCE</scope>
    <source>
        <strain evidence="2">IBT 22155</strain>
    </source>
</reference>